<comment type="caution">
    <text evidence="1">The sequence shown here is derived from an EMBL/GenBank/DDBJ whole genome shotgun (WGS) entry which is preliminary data.</text>
</comment>
<accession>A0A7C4BB95</accession>
<organism evidence="1">
    <name type="scientific">Ignisphaera aggregans</name>
    <dbReference type="NCBI Taxonomy" id="334771"/>
    <lineage>
        <taxon>Archaea</taxon>
        <taxon>Thermoproteota</taxon>
        <taxon>Thermoprotei</taxon>
        <taxon>Desulfurococcales</taxon>
        <taxon>Desulfurococcaceae</taxon>
        <taxon>Ignisphaera</taxon>
    </lineage>
</organism>
<sequence length="64" mass="6950">MEVLFGGKTTSSPASELVKLPRDSTRGLLTNFIALAIRIVLKVDVKAVKCPYCGYEGEHALLKT</sequence>
<dbReference type="EMBL" id="DTFF01000016">
    <property type="protein sequence ID" value="HGI87161.1"/>
    <property type="molecule type" value="Genomic_DNA"/>
</dbReference>
<protein>
    <submittedName>
        <fullName evidence="1">Uncharacterized protein</fullName>
    </submittedName>
</protein>
<reference evidence="1" key="1">
    <citation type="journal article" date="2020" name="mSystems">
        <title>Genome- and Community-Level Interaction Insights into Carbon Utilization and Element Cycling Functions of Hydrothermarchaeota in Hydrothermal Sediment.</title>
        <authorList>
            <person name="Zhou Z."/>
            <person name="Liu Y."/>
            <person name="Xu W."/>
            <person name="Pan J."/>
            <person name="Luo Z.H."/>
            <person name="Li M."/>
        </authorList>
    </citation>
    <scope>NUCLEOTIDE SEQUENCE [LARGE SCALE GENOMIC DNA]</scope>
    <source>
        <strain evidence="1">SpSt-732</strain>
    </source>
</reference>
<proteinExistence type="predicted"/>
<gene>
    <name evidence="1" type="ORF">ENV14_02005</name>
</gene>
<evidence type="ECO:0000313" key="1">
    <source>
        <dbReference type="EMBL" id="HGI87161.1"/>
    </source>
</evidence>
<dbReference type="AlphaFoldDB" id="A0A7C4BB95"/>
<name>A0A7C4BB95_9CREN</name>